<proteinExistence type="predicted"/>
<organism evidence="3 4">
    <name type="scientific">Sphingomonas lycopersici</name>
    <dbReference type="NCBI Taxonomy" id="2951807"/>
    <lineage>
        <taxon>Bacteria</taxon>
        <taxon>Pseudomonadati</taxon>
        <taxon>Pseudomonadota</taxon>
        <taxon>Alphaproteobacteria</taxon>
        <taxon>Sphingomonadales</taxon>
        <taxon>Sphingomonadaceae</taxon>
        <taxon>Sphingomonas</taxon>
    </lineage>
</organism>
<dbReference type="NCBIfam" id="TIGR02595">
    <property type="entry name" value="PEP_CTERM"/>
    <property type="match status" value="1"/>
</dbReference>
<keyword evidence="1" id="KW-0732">Signal</keyword>
<protein>
    <submittedName>
        <fullName evidence="3">PEPxxWA-CTERM sorting domain-containing protein</fullName>
    </submittedName>
</protein>
<name>A0AA41Z8V9_9SPHN</name>
<dbReference type="RefSeq" id="WP_265269203.1">
    <property type="nucleotide sequence ID" value="NZ_JANFAV010000008.1"/>
</dbReference>
<dbReference type="Pfam" id="PF07589">
    <property type="entry name" value="PEP-CTERM"/>
    <property type="match status" value="1"/>
</dbReference>
<dbReference type="NCBIfam" id="NF035944">
    <property type="entry name" value="PEPxxWA-CTERM"/>
    <property type="match status" value="1"/>
</dbReference>
<dbReference type="InterPro" id="IPR013424">
    <property type="entry name" value="Ice-binding_C"/>
</dbReference>
<dbReference type="AlphaFoldDB" id="A0AA41Z8V9"/>
<comment type="caution">
    <text evidence="3">The sequence shown here is derived from an EMBL/GenBank/DDBJ whole genome shotgun (WGS) entry which is preliminary data.</text>
</comment>
<evidence type="ECO:0000313" key="3">
    <source>
        <dbReference type="EMBL" id="MCW6535660.1"/>
    </source>
</evidence>
<dbReference type="Proteomes" id="UP001165565">
    <property type="component" value="Unassembled WGS sequence"/>
</dbReference>
<keyword evidence="4" id="KW-1185">Reference proteome</keyword>
<gene>
    <name evidence="3" type="ORF">NEE01_12810</name>
</gene>
<feature type="chain" id="PRO_5041357938" evidence="1">
    <location>
        <begin position="23"/>
        <end position="221"/>
    </location>
</feature>
<reference evidence="3" key="1">
    <citation type="submission" date="2022-06" db="EMBL/GenBank/DDBJ databases">
        <title>Sphingomonas sp. nov. isolated from rhizosphere soil of tomato.</title>
        <authorList>
            <person name="Dong H."/>
            <person name="Gao R."/>
        </authorList>
    </citation>
    <scope>NUCLEOTIDE SEQUENCE</scope>
    <source>
        <strain evidence="3">MMSM24</strain>
    </source>
</reference>
<evidence type="ECO:0000256" key="1">
    <source>
        <dbReference type="SAM" id="SignalP"/>
    </source>
</evidence>
<dbReference type="EMBL" id="JANFAV010000008">
    <property type="protein sequence ID" value="MCW6535660.1"/>
    <property type="molecule type" value="Genomic_DNA"/>
</dbReference>
<accession>A0AA41Z8V9</accession>
<evidence type="ECO:0000313" key="4">
    <source>
        <dbReference type="Proteomes" id="UP001165565"/>
    </source>
</evidence>
<feature type="domain" description="Ice-binding protein C-terminal" evidence="2">
    <location>
        <begin position="191"/>
        <end position="210"/>
    </location>
</feature>
<sequence>MSRMLMPAIAAVAFVVSTPALADVYNMADFSAGTFGGNANVKAPFSGNGYFPGQTFTGSFVFDNDLIPAAGSGFVNVLANSFPDAANIPASDQFVFKFGGLTFTAADAIAPMAIQYNNGKFNGFFYLANFAFQGAQYQLQIQGGSLSVVALDAQNNPTFNNLVNGYVNIGDASVTNITSYVPITGPGGGGVPEPATWAMMMLGMFGIGGALRYRTTKVSFA</sequence>
<feature type="signal peptide" evidence="1">
    <location>
        <begin position="1"/>
        <end position="22"/>
    </location>
</feature>
<evidence type="ECO:0000259" key="2">
    <source>
        <dbReference type="Pfam" id="PF07589"/>
    </source>
</evidence>